<proteinExistence type="predicted"/>
<comment type="caution">
    <text evidence="1">The sequence shown here is derived from an EMBL/GenBank/DDBJ whole genome shotgun (WGS) entry which is preliminary data.</text>
</comment>
<dbReference type="Proteomes" id="UP001596417">
    <property type="component" value="Unassembled WGS sequence"/>
</dbReference>
<sequence>MDEVYTCEDCERKFPLTQVQIRADRTVCGSCLAATERLTK</sequence>
<dbReference type="RefSeq" id="WP_390207057.1">
    <property type="nucleotide sequence ID" value="NZ_JBHSZC010000006.1"/>
</dbReference>
<gene>
    <name evidence="1" type="ORF">ACFQL7_27825</name>
</gene>
<organism evidence="1 2">
    <name type="scientific">Halocatena marina</name>
    <dbReference type="NCBI Taxonomy" id="2934937"/>
    <lineage>
        <taxon>Archaea</taxon>
        <taxon>Methanobacteriati</taxon>
        <taxon>Methanobacteriota</taxon>
        <taxon>Stenosarchaea group</taxon>
        <taxon>Halobacteria</taxon>
        <taxon>Halobacteriales</taxon>
        <taxon>Natronomonadaceae</taxon>
        <taxon>Halocatena</taxon>
    </lineage>
</organism>
<reference evidence="1 2" key="1">
    <citation type="journal article" date="2019" name="Int. J. Syst. Evol. Microbiol.">
        <title>The Global Catalogue of Microorganisms (GCM) 10K type strain sequencing project: providing services to taxonomists for standard genome sequencing and annotation.</title>
        <authorList>
            <consortium name="The Broad Institute Genomics Platform"/>
            <consortium name="The Broad Institute Genome Sequencing Center for Infectious Disease"/>
            <person name="Wu L."/>
            <person name="Ma J."/>
        </authorList>
    </citation>
    <scope>NUCLEOTIDE SEQUENCE [LARGE SCALE GENOMIC DNA]</scope>
    <source>
        <strain evidence="1 2">RDMS1</strain>
    </source>
</reference>
<dbReference type="AlphaFoldDB" id="A0ABD5YV71"/>
<protein>
    <submittedName>
        <fullName evidence="1">Uncharacterized protein</fullName>
    </submittedName>
</protein>
<dbReference type="EMBL" id="JBHTAX010000007">
    <property type="protein sequence ID" value="MFC7193221.1"/>
    <property type="molecule type" value="Genomic_DNA"/>
</dbReference>
<keyword evidence="2" id="KW-1185">Reference proteome</keyword>
<accession>A0ABD5YV71</accession>
<evidence type="ECO:0000313" key="2">
    <source>
        <dbReference type="Proteomes" id="UP001596417"/>
    </source>
</evidence>
<evidence type="ECO:0000313" key="1">
    <source>
        <dbReference type="EMBL" id="MFC7193221.1"/>
    </source>
</evidence>
<name>A0ABD5YV71_9EURY</name>